<comment type="caution">
    <text evidence="2">The sequence shown here is derived from an EMBL/GenBank/DDBJ whole genome shotgun (WGS) entry which is preliminary data.</text>
</comment>
<name>A0AAN8WG19_HALRR</name>
<dbReference type="Proteomes" id="UP001381693">
    <property type="component" value="Unassembled WGS sequence"/>
</dbReference>
<feature type="signal peptide" evidence="1">
    <location>
        <begin position="1"/>
        <end position="18"/>
    </location>
</feature>
<dbReference type="PANTHER" id="PTHR15881">
    <property type="entry name" value="MARGINAL ZONE B- AND B1-CELL-SPECIFIC PROTEIN"/>
    <property type="match status" value="1"/>
</dbReference>
<dbReference type="EMBL" id="JAXCGZ010020795">
    <property type="protein sequence ID" value="KAK7065401.1"/>
    <property type="molecule type" value="Genomic_DNA"/>
</dbReference>
<dbReference type="AlphaFoldDB" id="A0AAN8WG19"/>
<organism evidence="2 3">
    <name type="scientific">Halocaridina rubra</name>
    <name type="common">Hawaiian red shrimp</name>
    <dbReference type="NCBI Taxonomy" id="373956"/>
    <lineage>
        <taxon>Eukaryota</taxon>
        <taxon>Metazoa</taxon>
        <taxon>Ecdysozoa</taxon>
        <taxon>Arthropoda</taxon>
        <taxon>Crustacea</taxon>
        <taxon>Multicrustacea</taxon>
        <taxon>Malacostraca</taxon>
        <taxon>Eumalacostraca</taxon>
        <taxon>Eucarida</taxon>
        <taxon>Decapoda</taxon>
        <taxon>Pleocyemata</taxon>
        <taxon>Caridea</taxon>
        <taxon>Atyoidea</taxon>
        <taxon>Atyidae</taxon>
        <taxon>Halocaridina</taxon>
    </lineage>
</organism>
<evidence type="ECO:0000313" key="2">
    <source>
        <dbReference type="EMBL" id="KAK7065401.1"/>
    </source>
</evidence>
<keyword evidence="3" id="KW-1185">Reference proteome</keyword>
<proteinExistence type="predicted"/>
<feature type="chain" id="PRO_5042912063" description="DUF3456 domain-containing protein" evidence="1">
    <location>
        <begin position="19"/>
        <end position="189"/>
    </location>
</feature>
<evidence type="ECO:0008006" key="4">
    <source>
        <dbReference type="Google" id="ProtNLM"/>
    </source>
</evidence>
<dbReference type="InterPro" id="IPR052682">
    <property type="entry name" value="MZB1"/>
</dbReference>
<keyword evidence="1" id="KW-0732">Signal</keyword>
<reference evidence="2 3" key="1">
    <citation type="submission" date="2023-11" db="EMBL/GenBank/DDBJ databases">
        <title>Halocaridina rubra genome assembly.</title>
        <authorList>
            <person name="Smith C."/>
        </authorList>
    </citation>
    <scope>NUCLEOTIDE SEQUENCE [LARGE SCALE GENOMIC DNA]</scope>
    <source>
        <strain evidence="2">EP-1</strain>
        <tissue evidence="2">Whole</tissue>
    </source>
</reference>
<gene>
    <name evidence="2" type="ORF">SK128_015939</name>
</gene>
<evidence type="ECO:0000256" key="1">
    <source>
        <dbReference type="SAM" id="SignalP"/>
    </source>
</evidence>
<dbReference type="GO" id="GO:0005576">
    <property type="term" value="C:extracellular region"/>
    <property type="evidence" value="ECO:0007669"/>
    <property type="project" value="TreeGrafter"/>
</dbReference>
<dbReference type="GO" id="GO:0034663">
    <property type="term" value="C:endoplasmic reticulum chaperone complex"/>
    <property type="evidence" value="ECO:0007669"/>
    <property type="project" value="TreeGrafter"/>
</dbReference>
<accession>A0AAN8WG19</accession>
<dbReference type="PANTHER" id="PTHR15881:SF2">
    <property type="entry name" value="MARGINAL ZONE B- AND B1-CELL-SPECIFIC PROTEIN"/>
    <property type="match status" value="1"/>
</dbReference>
<sequence length="189" mass="20992">MKTELVWILVTLFISVNGEDADHIDTDADNDDEAALKCDACKIVASKFAEYFQEAQGKLRLTTSLKDEDIIEAAEATCDDSWEGYGVTIVSDQERLVGPGSDVPLAKEIESDAVWPRRLQDMCDELLGETPDEKTLYNIWASGSSLTDYLCKGEGLFGACSSSDWGPWPGDEYDDYDDAGDFDYIHDEF</sequence>
<protein>
    <recommendedName>
        <fullName evidence="4">DUF3456 domain-containing protein</fullName>
    </recommendedName>
</protein>
<evidence type="ECO:0000313" key="3">
    <source>
        <dbReference type="Proteomes" id="UP001381693"/>
    </source>
</evidence>